<evidence type="ECO:0000313" key="2">
    <source>
        <dbReference type="Proteomes" id="UP000188388"/>
    </source>
</evidence>
<accession>A0A1R3VBL9</accession>
<dbReference type="EMBL" id="FTPD01000019">
    <property type="protein sequence ID" value="SIT56171.1"/>
    <property type="molecule type" value="Genomic_DNA"/>
</dbReference>
<gene>
    <name evidence="1" type="ORF">BQ8794_260027</name>
</gene>
<organism evidence="1 2">
    <name type="scientific">Mesorhizobium prunaredense</name>
    <dbReference type="NCBI Taxonomy" id="1631249"/>
    <lineage>
        <taxon>Bacteria</taxon>
        <taxon>Pseudomonadati</taxon>
        <taxon>Pseudomonadota</taxon>
        <taxon>Alphaproteobacteria</taxon>
        <taxon>Hyphomicrobiales</taxon>
        <taxon>Phyllobacteriaceae</taxon>
        <taxon>Mesorhizobium</taxon>
    </lineage>
</organism>
<dbReference type="InterPro" id="IPR027417">
    <property type="entry name" value="P-loop_NTPase"/>
</dbReference>
<evidence type="ECO:0008006" key="3">
    <source>
        <dbReference type="Google" id="ProtNLM"/>
    </source>
</evidence>
<proteinExistence type="predicted"/>
<dbReference type="AlphaFoldDB" id="A0A1R3VBL9"/>
<sequence length="342" mass="37483">MSDLIGWVPFDLSWRSESTCAQLDRIAWLYCGGVSFSEAFFLQTIDRVHSETQQDIIYAKPDVFSDRAGPSFDYRPAGLIFHTSRCGSTAVANGLKCCDNTQVVSEYWPLTQYLWRTLLDPVLETVSEARDLDTLAVKTAVWCLGRCRSGSDENVVLKLTSSSLHSLAEIKRIWPEVPCLAVIRDPLEIAQASLRGGGWMGLKQDAAKGAYLAGVIPGGPNSVAEVSDEEYAARVVGNYLAIIAENLSSFDAIVRHDNLSGSTIIDAASLFNLAAPVSSKVDKVLSLDAKSNGRMPYPQRRVSTASDGLVAEVNRYARGPYEEIISRLRLGKVIERRLHAHG</sequence>
<dbReference type="RefSeq" id="WP_143744588.1">
    <property type="nucleotide sequence ID" value="NZ_FTPD01000019.1"/>
</dbReference>
<keyword evidence="2" id="KW-1185">Reference proteome</keyword>
<dbReference type="STRING" id="1631249.BQ8794_260027"/>
<dbReference type="SUPFAM" id="SSF52540">
    <property type="entry name" value="P-loop containing nucleoside triphosphate hydrolases"/>
    <property type="match status" value="1"/>
</dbReference>
<name>A0A1R3VBL9_9HYPH</name>
<dbReference type="Gene3D" id="3.40.50.300">
    <property type="entry name" value="P-loop containing nucleotide triphosphate hydrolases"/>
    <property type="match status" value="1"/>
</dbReference>
<evidence type="ECO:0000313" key="1">
    <source>
        <dbReference type="EMBL" id="SIT56171.1"/>
    </source>
</evidence>
<protein>
    <recommendedName>
        <fullName evidence="3">Sulfotransferase family protein</fullName>
    </recommendedName>
</protein>
<dbReference type="Proteomes" id="UP000188388">
    <property type="component" value="Unassembled WGS sequence"/>
</dbReference>
<reference evidence="2" key="1">
    <citation type="submission" date="2017-01" db="EMBL/GenBank/DDBJ databases">
        <authorList>
            <person name="Brunel B."/>
        </authorList>
    </citation>
    <scope>NUCLEOTIDE SEQUENCE [LARGE SCALE GENOMIC DNA]</scope>
</reference>